<evidence type="ECO:0000256" key="4">
    <source>
        <dbReference type="ARBA" id="ARBA00022679"/>
    </source>
</evidence>
<organism evidence="8 9">
    <name type="scientific">Microcystis aeruginosa EAWAG127a</name>
    <dbReference type="NCBI Taxonomy" id="2529855"/>
    <lineage>
        <taxon>Bacteria</taxon>
        <taxon>Bacillati</taxon>
        <taxon>Cyanobacteriota</taxon>
        <taxon>Cyanophyceae</taxon>
        <taxon>Oscillatoriophycideae</taxon>
        <taxon>Chroococcales</taxon>
        <taxon>Microcystaceae</taxon>
        <taxon>Microcystis</taxon>
    </lineage>
</organism>
<evidence type="ECO:0000256" key="6">
    <source>
        <dbReference type="ARBA" id="ARBA00023012"/>
    </source>
</evidence>
<dbReference type="EC" id="2.7.13.3" evidence="2"/>
<dbReference type="GO" id="GO:0005886">
    <property type="term" value="C:plasma membrane"/>
    <property type="evidence" value="ECO:0007669"/>
    <property type="project" value="TreeGrafter"/>
</dbReference>
<reference evidence="9" key="1">
    <citation type="submission" date="2019-04" db="EMBL/GenBank/DDBJ databases">
        <title>Microviridin 1777: A Toxic Chymotrypsin Inhibitor Discovered by a Metabologenomic Approach.</title>
        <authorList>
            <person name="Sieber S."/>
            <person name="Grendelmeier S.M."/>
            <person name="Harris L.A."/>
            <person name="Mitchell D.A."/>
            <person name="Gademann K."/>
        </authorList>
    </citation>
    <scope>NUCLEOTIDE SEQUENCE [LARGE SCALE GENOMIC DNA]</scope>
    <source>
        <strain evidence="9">EAWAG127a</strain>
    </source>
</reference>
<dbReference type="PROSITE" id="PS50109">
    <property type="entry name" value="HIS_KIN"/>
    <property type="match status" value="1"/>
</dbReference>
<dbReference type="PANTHER" id="PTHR45453:SF1">
    <property type="entry name" value="PHOSPHATE REGULON SENSOR PROTEIN PHOR"/>
    <property type="match status" value="1"/>
</dbReference>
<dbReference type="SMART" id="SM00387">
    <property type="entry name" value="HATPase_c"/>
    <property type="match status" value="1"/>
</dbReference>
<dbReference type="Gene3D" id="3.30.565.10">
    <property type="entry name" value="Histidine kinase-like ATPase, C-terminal domain"/>
    <property type="match status" value="1"/>
</dbReference>
<dbReference type="InterPro" id="IPR036097">
    <property type="entry name" value="HisK_dim/P_sf"/>
</dbReference>
<dbReference type="EMBL" id="SRLN01000012">
    <property type="protein sequence ID" value="KAB0240839.1"/>
    <property type="molecule type" value="Genomic_DNA"/>
</dbReference>
<dbReference type="GO" id="GO:0016036">
    <property type="term" value="P:cellular response to phosphate starvation"/>
    <property type="evidence" value="ECO:0007669"/>
    <property type="project" value="TreeGrafter"/>
</dbReference>
<comment type="caution">
    <text evidence="8">The sequence shown here is derived from an EMBL/GenBank/DDBJ whole genome shotgun (WGS) entry which is preliminary data.</text>
</comment>
<dbReference type="GO" id="GO:0004721">
    <property type="term" value="F:phosphoprotein phosphatase activity"/>
    <property type="evidence" value="ECO:0007669"/>
    <property type="project" value="TreeGrafter"/>
</dbReference>
<evidence type="ECO:0000313" key="9">
    <source>
        <dbReference type="Proteomes" id="UP000325636"/>
    </source>
</evidence>
<dbReference type="GO" id="GO:0000155">
    <property type="term" value="F:phosphorelay sensor kinase activity"/>
    <property type="evidence" value="ECO:0007669"/>
    <property type="project" value="InterPro"/>
</dbReference>
<gene>
    <name evidence="8" type="ORF">EZJ55_09855</name>
</gene>
<dbReference type="InterPro" id="IPR035965">
    <property type="entry name" value="PAS-like_dom_sf"/>
</dbReference>
<evidence type="ECO:0000256" key="1">
    <source>
        <dbReference type="ARBA" id="ARBA00000085"/>
    </source>
</evidence>
<dbReference type="InterPro" id="IPR003594">
    <property type="entry name" value="HATPase_dom"/>
</dbReference>
<evidence type="ECO:0000256" key="3">
    <source>
        <dbReference type="ARBA" id="ARBA00022553"/>
    </source>
</evidence>
<dbReference type="Gene3D" id="1.10.287.130">
    <property type="match status" value="1"/>
</dbReference>
<proteinExistence type="predicted"/>
<dbReference type="InterPro" id="IPR036890">
    <property type="entry name" value="HATPase_C_sf"/>
</dbReference>
<dbReference type="InterPro" id="IPR005467">
    <property type="entry name" value="His_kinase_dom"/>
</dbReference>
<evidence type="ECO:0000313" key="8">
    <source>
        <dbReference type="EMBL" id="KAB0240839.1"/>
    </source>
</evidence>
<dbReference type="CDD" id="cd00082">
    <property type="entry name" value="HisKA"/>
    <property type="match status" value="1"/>
</dbReference>
<dbReference type="CDD" id="cd00075">
    <property type="entry name" value="HATPase"/>
    <property type="match status" value="1"/>
</dbReference>
<dbReference type="Proteomes" id="UP000325636">
    <property type="component" value="Unassembled WGS sequence"/>
</dbReference>
<sequence>MTIFAFIFGVVLGLSICYWQVSRLNRELKRNLIALSDSVDLSASFPVTSLVRRELQFLSQSLQEREKSLEIQKSLLELAPIAYLHIDTDNQLLWCNQQAINLLKLDRWQPDQVRLLLELVRSYELDQLIQETRQKQSPQVQTWTFYPTNYPVIPISDRQVIAPKSIALKGYGYPLPEGEIAVFIENRQPLVELSQNRERAFSDLTHELRTPLTSISLLAEALHKRLQEPERRWLEQMGKEVERLSQLVCDWLEISELQADAGRSLQYQMINLQDLITAAWQTVTPIAAQKQISLDYSPPVDWTLEVDHSRLLQVFLNLFDNAIKYSPDQGKISLEIREISDTIGKKWLKIDVIDNGKGFNEADLPYVFDRLFRGDPSRTRQKQGTKDYSTGLGLSIAKEIIQAHGGSIVAQNDPNTGGARLQVTLPRQKKGGGSFSVKSNP</sequence>
<keyword evidence="6" id="KW-0902">Two-component regulatory system</keyword>
<evidence type="ECO:0000256" key="5">
    <source>
        <dbReference type="ARBA" id="ARBA00022777"/>
    </source>
</evidence>
<keyword evidence="3" id="KW-0597">Phosphoprotein</keyword>
<dbReference type="InterPro" id="IPR050351">
    <property type="entry name" value="BphY/WalK/GraS-like"/>
</dbReference>
<keyword evidence="4" id="KW-0808">Transferase</keyword>
<evidence type="ECO:0000259" key="7">
    <source>
        <dbReference type="PROSITE" id="PS50109"/>
    </source>
</evidence>
<dbReference type="Pfam" id="PF00512">
    <property type="entry name" value="HisKA"/>
    <property type="match status" value="1"/>
</dbReference>
<dbReference type="Pfam" id="PF02518">
    <property type="entry name" value="HATPase_c"/>
    <property type="match status" value="1"/>
</dbReference>
<feature type="domain" description="Histidine kinase" evidence="7">
    <location>
        <begin position="203"/>
        <end position="429"/>
    </location>
</feature>
<comment type="catalytic activity">
    <reaction evidence="1">
        <text>ATP + protein L-histidine = ADP + protein N-phospho-L-histidine.</text>
        <dbReference type="EC" id="2.7.13.3"/>
    </reaction>
</comment>
<dbReference type="PANTHER" id="PTHR45453">
    <property type="entry name" value="PHOSPHATE REGULON SENSOR PROTEIN PHOR"/>
    <property type="match status" value="1"/>
</dbReference>
<protein>
    <recommendedName>
        <fullName evidence="2">histidine kinase</fullName>
        <ecNumber evidence="2">2.7.13.3</ecNumber>
    </recommendedName>
</protein>
<name>A0A5J5LU97_MICAE</name>
<dbReference type="SUPFAM" id="SSF47384">
    <property type="entry name" value="Homodimeric domain of signal transducing histidine kinase"/>
    <property type="match status" value="1"/>
</dbReference>
<dbReference type="SUPFAM" id="SSF55785">
    <property type="entry name" value="PYP-like sensor domain (PAS domain)"/>
    <property type="match status" value="1"/>
</dbReference>
<dbReference type="InterPro" id="IPR003661">
    <property type="entry name" value="HisK_dim/P_dom"/>
</dbReference>
<dbReference type="SUPFAM" id="SSF55874">
    <property type="entry name" value="ATPase domain of HSP90 chaperone/DNA topoisomerase II/histidine kinase"/>
    <property type="match status" value="1"/>
</dbReference>
<evidence type="ECO:0000256" key="2">
    <source>
        <dbReference type="ARBA" id="ARBA00012438"/>
    </source>
</evidence>
<dbReference type="FunFam" id="3.30.565.10:FF:000006">
    <property type="entry name" value="Sensor histidine kinase WalK"/>
    <property type="match status" value="1"/>
</dbReference>
<dbReference type="AlphaFoldDB" id="A0A5J5LU97"/>
<dbReference type="InterPro" id="IPR004358">
    <property type="entry name" value="Sig_transdc_His_kin-like_C"/>
</dbReference>
<dbReference type="PRINTS" id="PR00344">
    <property type="entry name" value="BCTRLSENSOR"/>
</dbReference>
<dbReference type="RefSeq" id="WP_150976233.1">
    <property type="nucleotide sequence ID" value="NZ_SRLN01000012.1"/>
</dbReference>
<keyword evidence="5" id="KW-0418">Kinase</keyword>
<dbReference type="SMART" id="SM00388">
    <property type="entry name" value="HisKA"/>
    <property type="match status" value="1"/>
</dbReference>
<accession>A0A5J5LU97</accession>